<dbReference type="Proteomes" id="UP000276953">
    <property type="component" value="Unassembled WGS sequence"/>
</dbReference>
<dbReference type="AlphaFoldDB" id="A0A432DYJ3"/>
<evidence type="ECO:0000313" key="1">
    <source>
        <dbReference type="EMBL" id="RTZ49434.1"/>
    </source>
</evidence>
<protein>
    <submittedName>
        <fullName evidence="1">Uncharacterized protein</fullName>
    </submittedName>
</protein>
<proteinExistence type="predicted"/>
<comment type="caution">
    <text evidence="1">The sequence shown here is derived from an EMBL/GenBank/DDBJ whole genome shotgun (WGS) entry which is preliminary data.</text>
</comment>
<gene>
    <name evidence="1" type="ORF">EJ377_01915</name>
</gene>
<organism evidence="1 2">
    <name type="scientific">Chryseobacterium arthrosphaerae</name>
    <dbReference type="NCBI Taxonomy" id="651561"/>
    <lineage>
        <taxon>Bacteria</taxon>
        <taxon>Pseudomonadati</taxon>
        <taxon>Bacteroidota</taxon>
        <taxon>Flavobacteriia</taxon>
        <taxon>Flavobacteriales</taxon>
        <taxon>Weeksellaceae</taxon>
        <taxon>Chryseobacterium group</taxon>
        <taxon>Chryseobacterium</taxon>
    </lineage>
</organism>
<evidence type="ECO:0000313" key="2">
    <source>
        <dbReference type="Proteomes" id="UP000276953"/>
    </source>
</evidence>
<dbReference type="EMBL" id="RYFC01000001">
    <property type="protein sequence ID" value="RTZ49434.1"/>
    <property type="molecule type" value="Genomic_DNA"/>
</dbReference>
<accession>A0A432DYJ3</accession>
<reference evidence="1 2" key="1">
    <citation type="submission" date="2018-12" db="EMBL/GenBank/DDBJ databases">
        <title>Draft Genome Sequence of Chryseobacterium arthrosphaerae strain ED882-96 Isolated from the Blood of a Patient with Liver Cirrhosis in Taiwan.</title>
        <authorList>
            <person name="Lin J.-N."/>
            <person name="Lai C.-H."/>
            <person name="Yang C.-H."/>
            <person name="Huang Y.-H."/>
        </authorList>
    </citation>
    <scope>NUCLEOTIDE SEQUENCE [LARGE SCALE GENOMIC DNA]</scope>
    <source>
        <strain evidence="1 2">ED882-96</strain>
    </source>
</reference>
<sequence>METKVKFFEQYDETFYTQQLDEDIKKYISPWAFTDSKDIDFNVELNVNHLVNYLEQLYYVDYVDEIKILVNNIIQKKH</sequence>
<name>A0A432DYJ3_9FLAO</name>